<dbReference type="EMBL" id="CM029053">
    <property type="protein sequence ID" value="KAG2553253.1"/>
    <property type="molecule type" value="Genomic_DNA"/>
</dbReference>
<feature type="region of interest" description="Disordered" evidence="1">
    <location>
        <begin position="1"/>
        <end position="34"/>
    </location>
</feature>
<name>A0A8T0NV80_PANVG</name>
<evidence type="ECO:0000256" key="1">
    <source>
        <dbReference type="SAM" id="MobiDB-lite"/>
    </source>
</evidence>
<gene>
    <name evidence="2" type="ORF">PVAP13_9KG517326</name>
</gene>
<feature type="compositionally biased region" description="Basic and acidic residues" evidence="1">
    <location>
        <begin position="190"/>
        <end position="202"/>
    </location>
</feature>
<accession>A0A8T0NV80</accession>
<feature type="compositionally biased region" description="Polar residues" evidence="1">
    <location>
        <begin position="8"/>
        <end position="19"/>
    </location>
</feature>
<organism evidence="2 3">
    <name type="scientific">Panicum virgatum</name>
    <name type="common">Blackwell switchgrass</name>
    <dbReference type="NCBI Taxonomy" id="38727"/>
    <lineage>
        <taxon>Eukaryota</taxon>
        <taxon>Viridiplantae</taxon>
        <taxon>Streptophyta</taxon>
        <taxon>Embryophyta</taxon>
        <taxon>Tracheophyta</taxon>
        <taxon>Spermatophyta</taxon>
        <taxon>Magnoliopsida</taxon>
        <taxon>Liliopsida</taxon>
        <taxon>Poales</taxon>
        <taxon>Poaceae</taxon>
        <taxon>PACMAD clade</taxon>
        <taxon>Panicoideae</taxon>
        <taxon>Panicodae</taxon>
        <taxon>Paniceae</taxon>
        <taxon>Panicinae</taxon>
        <taxon>Panicum</taxon>
        <taxon>Panicum sect. Hiantes</taxon>
    </lineage>
</organism>
<feature type="region of interest" description="Disordered" evidence="1">
    <location>
        <begin position="168"/>
        <end position="215"/>
    </location>
</feature>
<evidence type="ECO:0000313" key="3">
    <source>
        <dbReference type="Proteomes" id="UP000823388"/>
    </source>
</evidence>
<protein>
    <submittedName>
        <fullName evidence="2">Uncharacterized protein</fullName>
    </submittedName>
</protein>
<reference evidence="2" key="1">
    <citation type="submission" date="2020-05" db="EMBL/GenBank/DDBJ databases">
        <title>WGS assembly of Panicum virgatum.</title>
        <authorList>
            <person name="Lovell J.T."/>
            <person name="Jenkins J."/>
            <person name="Shu S."/>
            <person name="Juenger T.E."/>
            <person name="Schmutz J."/>
        </authorList>
    </citation>
    <scope>NUCLEOTIDE SEQUENCE</scope>
    <source>
        <strain evidence="2">AP13</strain>
    </source>
</reference>
<sequence>MHFDNIKETSSQKPQNARSNHAIHGKDEGIRGSSEETMVAIPAIPLALCMPMMQNLPRSSSDGPYRLLTAPIQAVPISYRPAEPIRQPQKGVCALGPFAGVLTEPNKRGTCPNSLVHATALACGARVVPLEEAGLLISAVESKIRSGGAIIAKLPSSNLTFPVPPAIAMSSSSEDEENGHSEPLMVDINRNCHDQSSDKMKLQGEPSEFETEADN</sequence>
<keyword evidence="3" id="KW-1185">Reference proteome</keyword>
<evidence type="ECO:0000313" key="2">
    <source>
        <dbReference type="EMBL" id="KAG2553253.1"/>
    </source>
</evidence>
<comment type="caution">
    <text evidence="2">The sequence shown here is derived from an EMBL/GenBank/DDBJ whole genome shotgun (WGS) entry which is preliminary data.</text>
</comment>
<dbReference type="AlphaFoldDB" id="A0A8T0NV80"/>
<feature type="compositionally biased region" description="Basic and acidic residues" evidence="1">
    <location>
        <begin position="24"/>
        <end position="34"/>
    </location>
</feature>
<proteinExistence type="predicted"/>
<dbReference type="Proteomes" id="UP000823388">
    <property type="component" value="Chromosome 9K"/>
</dbReference>